<dbReference type="Gene3D" id="1.10.30.50">
    <property type="match status" value="1"/>
</dbReference>
<dbReference type="Proteomes" id="UP000589626">
    <property type="component" value="Unassembled WGS sequence"/>
</dbReference>
<proteinExistence type="inferred from homology"/>
<dbReference type="GO" id="GO:0004519">
    <property type="term" value="F:endonuclease activity"/>
    <property type="evidence" value="ECO:0007669"/>
    <property type="project" value="InterPro"/>
</dbReference>
<reference evidence="3 4" key="1">
    <citation type="submission" date="2020-08" db="EMBL/GenBank/DDBJ databases">
        <title>Sequencing the genomes of 1000 actinobacteria strains.</title>
        <authorList>
            <person name="Klenk H.-P."/>
        </authorList>
    </citation>
    <scope>NUCLEOTIDE SEQUENCE [LARGE SCALE GENOMIC DNA]</scope>
    <source>
        <strain evidence="3 4">DSM 105498</strain>
    </source>
</reference>
<gene>
    <name evidence="3" type="ORF">FHU40_003699</name>
</gene>
<comment type="caution">
    <text evidence="3">The sequence shown here is derived from an EMBL/GenBank/DDBJ whole genome shotgun (WGS) entry which is preliminary data.</text>
</comment>
<keyword evidence="4" id="KW-1185">Reference proteome</keyword>
<dbReference type="GO" id="GO:0003676">
    <property type="term" value="F:nucleic acid binding"/>
    <property type="evidence" value="ECO:0007669"/>
    <property type="project" value="InterPro"/>
</dbReference>
<comment type="similarity">
    <text evidence="1">Belongs to the Rv1128c/1148c/1588c/1702c/1945/3466 family.</text>
</comment>
<accession>A0A7W4VY25</accession>
<evidence type="ECO:0000259" key="2">
    <source>
        <dbReference type="SMART" id="SM00507"/>
    </source>
</evidence>
<organism evidence="3 4">
    <name type="scientific">Nocardioides soli</name>
    <dbReference type="NCBI Taxonomy" id="1036020"/>
    <lineage>
        <taxon>Bacteria</taxon>
        <taxon>Bacillati</taxon>
        <taxon>Actinomycetota</taxon>
        <taxon>Actinomycetes</taxon>
        <taxon>Propionibacteriales</taxon>
        <taxon>Nocardioidaceae</taxon>
        <taxon>Nocardioides</taxon>
    </lineage>
</organism>
<sequence length="361" mass="40346">MDADGFLQLHGDQPVTLAGEGAPGMSEFAIGEFAAAIGISTRAGRDLIGAALECKHRLPKTWARVLAGEVPVWKARRVTERTHRLTMSGAAYVDTHLAPALDRCSFAQIERAVEAAVAECDDEHFEMTRLDRWSQQHLDIELTGVRPNNGLVPVHGLLDYPDALALEAQVAAGAHELLQEFPELDLDTRRAMATGRLLTGQGTGTSRELVIYAHHTPAEAHDIVTIEGVGPTNREQIAEWCRYAGARVSIRPVVELDDELATDSYRPTAVQREQAILTTPTCVFVHCTRDARRCDLDHIEPFDRGGATNSWNLAPLCRLHHRMKTHGHWTYRRLTRTRFEWTSPSGDIYDVDHTFTRRRIR</sequence>
<name>A0A7W4VY25_9ACTN</name>
<evidence type="ECO:0000313" key="4">
    <source>
        <dbReference type="Proteomes" id="UP000589626"/>
    </source>
</evidence>
<dbReference type="AlphaFoldDB" id="A0A7W4VY25"/>
<dbReference type="Pfam" id="PF02720">
    <property type="entry name" value="DUF222"/>
    <property type="match status" value="1"/>
</dbReference>
<dbReference type="GO" id="GO:0008270">
    <property type="term" value="F:zinc ion binding"/>
    <property type="evidence" value="ECO:0007669"/>
    <property type="project" value="InterPro"/>
</dbReference>
<dbReference type="CDD" id="cd00085">
    <property type="entry name" value="HNHc"/>
    <property type="match status" value="1"/>
</dbReference>
<dbReference type="Pfam" id="PF01844">
    <property type="entry name" value="HNH"/>
    <property type="match status" value="1"/>
</dbReference>
<dbReference type="EMBL" id="JACHWR010000002">
    <property type="protein sequence ID" value="MBB3043881.1"/>
    <property type="molecule type" value="Genomic_DNA"/>
</dbReference>
<dbReference type="RefSeq" id="WP_183593644.1">
    <property type="nucleotide sequence ID" value="NZ_JACHWR010000002.1"/>
</dbReference>
<evidence type="ECO:0000313" key="3">
    <source>
        <dbReference type="EMBL" id="MBB3043881.1"/>
    </source>
</evidence>
<feature type="domain" description="HNH nuclease" evidence="2">
    <location>
        <begin position="271"/>
        <end position="322"/>
    </location>
</feature>
<dbReference type="InterPro" id="IPR003870">
    <property type="entry name" value="DUF222"/>
</dbReference>
<dbReference type="InterPro" id="IPR003615">
    <property type="entry name" value="HNH_nuc"/>
</dbReference>
<dbReference type="InterPro" id="IPR002711">
    <property type="entry name" value="HNH"/>
</dbReference>
<evidence type="ECO:0000256" key="1">
    <source>
        <dbReference type="ARBA" id="ARBA00023450"/>
    </source>
</evidence>
<protein>
    <recommendedName>
        <fullName evidence="2">HNH nuclease domain-containing protein</fullName>
    </recommendedName>
</protein>
<dbReference type="SMART" id="SM00507">
    <property type="entry name" value="HNHc"/>
    <property type="match status" value="1"/>
</dbReference>